<protein>
    <submittedName>
        <fullName evidence="1">Uncharacterized protein</fullName>
    </submittedName>
</protein>
<reference evidence="1" key="1">
    <citation type="submission" date="2021-01" db="EMBL/GenBank/DDBJ databases">
        <authorList>
            <person name="Corre E."/>
            <person name="Pelletier E."/>
            <person name="Niang G."/>
            <person name="Scheremetjew M."/>
            <person name="Finn R."/>
            <person name="Kale V."/>
            <person name="Holt S."/>
            <person name="Cochrane G."/>
            <person name="Meng A."/>
            <person name="Brown T."/>
            <person name="Cohen L."/>
        </authorList>
    </citation>
    <scope>NUCLEOTIDE SEQUENCE</scope>
    <source>
        <strain evidence="1">NIES-381</strain>
    </source>
</reference>
<sequence length="177" mass="18630">MLLRRILQDMAAQVSRAAATAKVVDMAPEADTEVPLHTAVMGAAAMATEGTIHMAVEAAMVVEVVTDPVTAVVEDMEAVWGMEPEVTVAVAEDMEAEVMAAEVDSEGHTDLLGATTVGRWDTWSVSAHNLRSATTARPRTTKSPNAHTLHLAIPVGPLNTRCGIAQAGHHGFRVDAS</sequence>
<gene>
    <name evidence="1" type="ORF">EGYM00392_LOCUS693</name>
</gene>
<name>A0A7S1N0R5_9EUGL</name>
<dbReference type="AlphaFoldDB" id="A0A7S1N0R5"/>
<organism evidence="1">
    <name type="scientific">Eutreptiella gymnastica</name>
    <dbReference type="NCBI Taxonomy" id="73025"/>
    <lineage>
        <taxon>Eukaryota</taxon>
        <taxon>Discoba</taxon>
        <taxon>Euglenozoa</taxon>
        <taxon>Euglenida</taxon>
        <taxon>Spirocuta</taxon>
        <taxon>Euglenophyceae</taxon>
        <taxon>Eutreptiales</taxon>
        <taxon>Eutreptiaceae</taxon>
        <taxon>Eutreptiella</taxon>
    </lineage>
</organism>
<dbReference type="EMBL" id="HBGA01001886">
    <property type="protein sequence ID" value="CAD8989652.1"/>
    <property type="molecule type" value="Transcribed_RNA"/>
</dbReference>
<proteinExistence type="predicted"/>
<evidence type="ECO:0000313" key="1">
    <source>
        <dbReference type="EMBL" id="CAD8989652.1"/>
    </source>
</evidence>
<accession>A0A7S1N0R5</accession>